<name>A0A0D4C0V5_9MICC</name>
<keyword evidence="1" id="KW-1133">Transmembrane helix</keyword>
<organism evidence="3 4">
    <name type="scientific">Psychromicrobium lacuslunae</name>
    <dbReference type="NCBI Taxonomy" id="1618207"/>
    <lineage>
        <taxon>Bacteria</taxon>
        <taxon>Bacillati</taxon>
        <taxon>Actinomycetota</taxon>
        <taxon>Actinomycetes</taxon>
        <taxon>Micrococcales</taxon>
        <taxon>Micrococcaceae</taxon>
        <taxon>Psychromicrobium</taxon>
    </lineage>
</organism>
<feature type="signal peptide" evidence="2">
    <location>
        <begin position="1"/>
        <end position="33"/>
    </location>
</feature>
<reference evidence="3 4" key="1">
    <citation type="journal article" date="2015" name="Genome Announc.">
        <title>Complete Genome Sequencing of Protease-Producing Novel Arthrobacter sp. Strain IHBB 11108 Using PacBio Single-Molecule Real-Time Sequencing Technology.</title>
        <authorList>
            <person name="Kiran S."/>
            <person name="Swarnkar M.K."/>
            <person name="Pal M."/>
            <person name="Thakur R."/>
            <person name="Tewari R."/>
            <person name="Singh A.K."/>
            <person name="Gulati A."/>
        </authorList>
    </citation>
    <scope>NUCLEOTIDE SEQUENCE [LARGE SCALE GENOMIC DNA]</scope>
    <source>
        <strain evidence="3 4">IHBB 11108</strain>
    </source>
</reference>
<accession>A0A0D4C0V5</accession>
<dbReference type="STRING" id="1618207.UM93_13255"/>
<evidence type="ECO:0000313" key="4">
    <source>
        <dbReference type="Proteomes" id="UP000061839"/>
    </source>
</evidence>
<feature type="transmembrane region" description="Helical" evidence="1">
    <location>
        <begin position="367"/>
        <end position="385"/>
    </location>
</feature>
<evidence type="ECO:0000256" key="2">
    <source>
        <dbReference type="SAM" id="SignalP"/>
    </source>
</evidence>
<dbReference type="Proteomes" id="UP000061839">
    <property type="component" value="Chromosome"/>
</dbReference>
<dbReference type="HOGENOM" id="CLU_691964_0_0_11"/>
<dbReference type="KEGG" id="ari:UM93_13255"/>
<gene>
    <name evidence="3" type="ORF">UM93_13255</name>
</gene>
<keyword evidence="2" id="KW-0732">Signal</keyword>
<evidence type="ECO:0008006" key="5">
    <source>
        <dbReference type="Google" id="ProtNLM"/>
    </source>
</evidence>
<keyword evidence="1" id="KW-0472">Membrane</keyword>
<evidence type="ECO:0000313" key="3">
    <source>
        <dbReference type="EMBL" id="AJT42223.1"/>
    </source>
</evidence>
<dbReference type="EMBL" id="CP011005">
    <property type="protein sequence ID" value="AJT42223.1"/>
    <property type="molecule type" value="Genomic_DNA"/>
</dbReference>
<evidence type="ECO:0000256" key="1">
    <source>
        <dbReference type="SAM" id="Phobius"/>
    </source>
</evidence>
<feature type="chain" id="PRO_5002281133" description="Gram-positive cocci surface proteins LPxTG domain-containing protein" evidence="2">
    <location>
        <begin position="34"/>
        <end position="398"/>
    </location>
</feature>
<dbReference type="AlphaFoldDB" id="A0A0D4C0V5"/>
<protein>
    <recommendedName>
        <fullName evidence="5">Gram-positive cocci surface proteins LPxTG domain-containing protein</fullName>
    </recommendedName>
</protein>
<sequence length="398" mass="39089">MRIRGAAKTGVKTGAAALIAAGMITAGASLASAAPVISHADSNLVSGSVLGTTIGALGAVSVDNTGQQSTVTSGGEGGITIPGPIGQILTLQGLGRYVEASADGSSDAYAGGVTASGTPGSSTASFNIKPSIVGLPDVFTAQFNVGQFSSEAHLDANGNPTSSATVSITDAVIGGSAVDALRGPLTALQTAYNALGALVPGLTPFTNPIGPNGITIGQDQFLNAMGVPSWEQVPPNTDLVKLLPQLMADKINSAVATILGPAQAAVNALPFPLNVPAKAALATLQTAANTVTNLAATAFTGVASTLGSFVIKPTATSANGAYTQSAIKASLFPGLAGGAMSISLANSTVGPNTLVPTEPGPAVSPQVLLIGLAALLLVAGVLFFVRRRDNSATAQGQL</sequence>
<keyword evidence="4" id="KW-1185">Reference proteome</keyword>
<proteinExistence type="predicted"/>
<keyword evidence="1" id="KW-0812">Transmembrane</keyword>
<dbReference type="PATRIC" id="fig|1618207.4.peg.2687"/>